<dbReference type="PATRIC" id="fig|1123269.5.peg.4070"/>
<dbReference type="InterPro" id="IPR011611">
    <property type="entry name" value="PfkB_dom"/>
</dbReference>
<name>W0AGY0_9SPHN</name>
<dbReference type="Gene3D" id="3.40.1190.20">
    <property type="match status" value="1"/>
</dbReference>
<dbReference type="OrthoDB" id="9775849at2"/>
<dbReference type="STRING" id="1123269.NX02_20805"/>
<keyword evidence="3" id="KW-1185">Reference proteome</keyword>
<accession>W0AGY0</accession>
<proteinExistence type="predicted"/>
<dbReference type="RefSeq" id="WP_025293961.1">
    <property type="nucleotide sequence ID" value="NZ_CP006644.1"/>
</dbReference>
<dbReference type="EMBL" id="CP006644">
    <property type="protein sequence ID" value="AHE55802.1"/>
    <property type="molecule type" value="Genomic_DNA"/>
</dbReference>
<dbReference type="eggNOG" id="COG0524">
    <property type="taxonomic scope" value="Bacteria"/>
</dbReference>
<organism evidence="2 3">
    <name type="scientific">Sphingomonas sanxanigenens DSM 19645 = NX02</name>
    <dbReference type="NCBI Taxonomy" id="1123269"/>
    <lineage>
        <taxon>Bacteria</taxon>
        <taxon>Pseudomonadati</taxon>
        <taxon>Pseudomonadota</taxon>
        <taxon>Alphaproteobacteria</taxon>
        <taxon>Sphingomonadales</taxon>
        <taxon>Sphingomonadaceae</taxon>
        <taxon>Sphingomonas</taxon>
    </lineage>
</organism>
<dbReference type="GO" id="GO:0003824">
    <property type="term" value="F:catalytic activity"/>
    <property type="evidence" value="ECO:0007669"/>
    <property type="project" value="UniProtKB-ARBA"/>
</dbReference>
<dbReference type="InterPro" id="IPR029056">
    <property type="entry name" value="Ribokinase-like"/>
</dbReference>
<evidence type="ECO:0000259" key="1">
    <source>
        <dbReference type="Pfam" id="PF00294"/>
    </source>
</evidence>
<evidence type="ECO:0000313" key="3">
    <source>
        <dbReference type="Proteomes" id="UP000018851"/>
    </source>
</evidence>
<sequence>MIEAVVSGYATLDYVIAAAGEPVARGTSDARLMPGAWPRAGGAPLYAGAQLAAMGIATTPLVTVGEDVHAAAYRSACAAAALAADGIATIAGGRSAACLLVHHDDGSYRCFLDAGSPAAAPSEAQLAALAGASLIIVAAGPAAVTAALLDRLAPHQRLAWIVKADPACFPPPLAARLAARTDLIFANIGERAFVGAQRRPGQVRVETDGARDIRIATDAGTYRVVVAPVDSADATGAGDSFAGRFLGEWLRGAAPDAAARAAAAAVAALLRARG</sequence>
<dbReference type="Proteomes" id="UP000018851">
    <property type="component" value="Chromosome"/>
</dbReference>
<dbReference type="SUPFAM" id="SSF53613">
    <property type="entry name" value="Ribokinase-like"/>
    <property type="match status" value="1"/>
</dbReference>
<evidence type="ECO:0000313" key="2">
    <source>
        <dbReference type="EMBL" id="AHE55802.1"/>
    </source>
</evidence>
<feature type="domain" description="Carbohydrate kinase PfkB" evidence="1">
    <location>
        <begin position="34"/>
        <end position="269"/>
    </location>
</feature>
<protein>
    <recommendedName>
        <fullName evidence="1">Carbohydrate kinase PfkB domain-containing protein</fullName>
    </recommendedName>
</protein>
<reference evidence="2 3" key="1">
    <citation type="submission" date="2013-07" db="EMBL/GenBank/DDBJ databases">
        <title>Completed genome of Sphingomonas sanxanigenens NX02.</title>
        <authorList>
            <person name="Ma T."/>
            <person name="Huang H."/>
            <person name="Wu M."/>
            <person name="Li X."/>
            <person name="Li G."/>
        </authorList>
    </citation>
    <scope>NUCLEOTIDE SEQUENCE [LARGE SCALE GENOMIC DNA]</scope>
    <source>
        <strain evidence="2 3">NX02</strain>
    </source>
</reference>
<dbReference type="AlphaFoldDB" id="W0AGY0"/>
<dbReference type="KEGG" id="ssan:NX02_20805"/>
<dbReference type="Pfam" id="PF00294">
    <property type="entry name" value="PfkB"/>
    <property type="match status" value="1"/>
</dbReference>
<gene>
    <name evidence="2" type="ORF">NX02_20805</name>
</gene>
<dbReference type="HOGENOM" id="CLU_1007186_0_0_5"/>